<evidence type="ECO:0000256" key="5">
    <source>
        <dbReference type="SAM" id="MobiDB-lite"/>
    </source>
</evidence>
<organism evidence="9 10">
    <name type="scientific">Physocladia obscura</name>
    <dbReference type="NCBI Taxonomy" id="109957"/>
    <lineage>
        <taxon>Eukaryota</taxon>
        <taxon>Fungi</taxon>
        <taxon>Fungi incertae sedis</taxon>
        <taxon>Chytridiomycota</taxon>
        <taxon>Chytridiomycota incertae sedis</taxon>
        <taxon>Chytridiomycetes</taxon>
        <taxon>Chytridiales</taxon>
        <taxon>Chytriomycetaceae</taxon>
        <taxon>Physocladia</taxon>
    </lineage>
</organism>
<feature type="domain" description="RING-type" evidence="6">
    <location>
        <begin position="359"/>
        <end position="400"/>
    </location>
</feature>
<dbReference type="Pfam" id="PF13639">
    <property type="entry name" value="zf-RING_2"/>
    <property type="match status" value="1"/>
</dbReference>
<dbReference type="InterPro" id="IPR008913">
    <property type="entry name" value="Znf_CHY"/>
</dbReference>
<evidence type="ECO:0000256" key="3">
    <source>
        <dbReference type="ARBA" id="ARBA00022833"/>
    </source>
</evidence>
<dbReference type="InterPro" id="IPR037274">
    <property type="entry name" value="Znf_CHY_sf"/>
</dbReference>
<dbReference type="SUPFAM" id="SSF161245">
    <property type="entry name" value="Zinc hairpin stack"/>
    <property type="match status" value="1"/>
</dbReference>
<keyword evidence="1" id="KW-0479">Metal-binding</keyword>
<dbReference type="InterPro" id="IPR013083">
    <property type="entry name" value="Znf_RING/FYVE/PHD"/>
</dbReference>
<dbReference type="SMART" id="SM00184">
    <property type="entry name" value="RING"/>
    <property type="match status" value="1"/>
</dbReference>
<dbReference type="GO" id="GO:0005634">
    <property type="term" value="C:nucleus"/>
    <property type="evidence" value="ECO:0007669"/>
    <property type="project" value="TreeGrafter"/>
</dbReference>
<dbReference type="InterPro" id="IPR017921">
    <property type="entry name" value="Znf_CTCHY"/>
</dbReference>
<dbReference type="InterPro" id="IPR037275">
    <property type="entry name" value="Znf_CTCHY_sf"/>
</dbReference>
<proteinExistence type="predicted"/>
<evidence type="ECO:0008006" key="11">
    <source>
        <dbReference type="Google" id="ProtNLM"/>
    </source>
</evidence>
<accession>A0AAD5SYK9</accession>
<feature type="compositionally biased region" description="Polar residues" evidence="5">
    <location>
        <begin position="669"/>
        <end position="680"/>
    </location>
</feature>
<evidence type="ECO:0000256" key="1">
    <source>
        <dbReference type="ARBA" id="ARBA00022723"/>
    </source>
</evidence>
<dbReference type="GO" id="GO:0061630">
    <property type="term" value="F:ubiquitin protein ligase activity"/>
    <property type="evidence" value="ECO:0007669"/>
    <property type="project" value="TreeGrafter"/>
</dbReference>
<evidence type="ECO:0000313" key="10">
    <source>
        <dbReference type="Proteomes" id="UP001211907"/>
    </source>
</evidence>
<evidence type="ECO:0000313" key="9">
    <source>
        <dbReference type="EMBL" id="KAJ3102319.1"/>
    </source>
</evidence>
<dbReference type="Proteomes" id="UP001211907">
    <property type="component" value="Unassembled WGS sequence"/>
</dbReference>
<feature type="compositionally biased region" description="Acidic residues" evidence="5">
    <location>
        <begin position="37"/>
        <end position="48"/>
    </location>
</feature>
<dbReference type="InterPro" id="IPR001841">
    <property type="entry name" value="Znf_RING"/>
</dbReference>
<feature type="domain" description="CTCHY-type" evidence="8">
    <location>
        <begin position="292"/>
        <end position="358"/>
    </location>
</feature>
<feature type="region of interest" description="Disordered" evidence="5">
    <location>
        <begin position="179"/>
        <end position="198"/>
    </location>
</feature>
<comment type="caution">
    <text evidence="9">The sequence shown here is derived from an EMBL/GenBank/DDBJ whole genome shotgun (WGS) entry which is preliminary data.</text>
</comment>
<evidence type="ECO:0000256" key="2">
    <source>
        <dbReference type="ARBA" id="ARBA00022771"/>
    </source>
</evidence>
<feature type="domain" description="CHY-type" evidence="7">
    <location>
        <begin position="221"/>
        <end position="290"/>
    </location>
</feature>
<feature type="compositionally biased region" description="Polar residues" evidence="5">
    <location>
        <begin position="1"/>
        <end position="23"/>
    </location>
</feature>
<sequence length="680" mass="76596">MIHNLTTYPQSQANYGNDFSLQQNEDEVMEGYHVSDNEDDPDEIYDSEIDNHDETYNDNDDSDDDDEDDDQNEEDDDDDNNDEFDFELQQNLSPPQIPVLLPAQAPSRPLQPQLPAAHLVPPLPLAQSLPPSTPTTVPAAPVVVKDSQGDLRKLIIQIQQDAGISAHEKAKRIQELMTSKWSSRENGKSSRTSMASNKLEDKRHDFGVVLNCDKSMTFHDSSNTIIGCKHYQRAAKLQAHCCGKWYTCRFCHDEVSDHNIIRNLITTMMCMHCFAVQPAGQDCINPDCQKRVSKYFCKDCKLWDDDPRKNIYHCHDCGICRIGKGLGQDYFHCQKCNVCMAMSLKGRHKCIERNLESDCPICGEYMFTSTTTVIFMPCGHCIHYKCHQEYIQTSYQCPTCFKSLANMTEYFKRIDAMLSQHQMPPEYTNTQTFIYCNDCEKKSFAKFHFLYHRCLHCKGYNTKVLQTMELNDGMTVESNNAELLLKEASKTLPEIEPKEVVAACCRTDAAAFTSPISQNSSTSSNHSVAPQRSVSSFIPSQPLLASSSSIGAPLVHPNNRHSGALRTLQSLHPFIRQQEQQTTPGAGSSNSSQQRLLTHSPQFPISQSNNNGDGIFQDNGRIGRFPSQSSFGSFRTVPEQQQQQQHQHQNANFILGSSESPPTTSTISHFPTGNSSQHPY</sequence>
<dbReference type="PROSITE" id="PS50089">
    <property type="entry name" value="ZF_RING_2"/>
    <property type="match status" value="1"/>
</dbReference>
<evidence type="ECO:0000259" key="6">
    <source>
        <dbReference type="PROSITE" id="PS50089"/>
    </source>
</evidence>
<dbReference type="PANTHER" id="PTHR21319:SF0">
    <property type="entry name" value="AND RING FINGER DOMAIN PROTEIN, PUTATIVE (AFU_ORTHOLOGUE AFUA_1G08900)-RELATED"/>
    <property type="match status" value="1"/>
</dbReference>
<gene>
    <name evidence="9" type="ORF">HK100_004390</name>
</gene>
<evidence type="ECO:0000259" key="7">
    <source>
        <dbReference type="PROSITE" id="PS51266"/>
    </source>
</evidence>
<feature type="compositionally biased region" description="Low complexity" evidence="5">
    <location>
        <begin position="657"/>
        <end position="668"/>
    </location>
</feature>
<keyword evidence="3" id="KW-0862">Zinc</keyword>
<dbReference type="PROSITE" id="PS51266">
    <property type="entry name" value="ZF_CHY"/>
    <property type="match status" value="1"/>
</dbReference>
<dbReference type="SUPFAM" id="SSF161219">
    <property type="entry name" value="CHY zinc finger-like"/>
    <property type="match status" value="1"/>
</dbReference>
<keyword evidence="2 4" id="KW-0863">Zinc-finger</keyword>
<dbReference type="Gene3D" id="3.30.40.10">
    <property type="entry name" value="Zinc/RING finger domain, C3HC4 (zinc finger)"/>
    <property type="match status" value="1"/>
</dbReference>
<dbReference type="GO" id="GO:0016567">
    <property type="term" value="P:protein ubiquitination"/>
    <property type="evidence" value="ECO:0007669"/>
    <property type="project" value="TreeGrafter"/>
</dbReference>
<feature type="region of interest" description="Disordered" evidence="5">
    <location>
        <begin position="578"/>
        <end position="680"/>
    </location>
</feature>
<dbReference type="Gene3D" id="2.20.28.10">
    <property type="match status" value="1"/>
</dbReference>
<feature type="region of interest" description="Disordered" evidence="5">
    <location>
        <begin position="1"/>
        <end position="112"/>
    </location>
</feature>
<evidence type="ECO:0000259" key="8">
    <source>
        <dbReference type="PROSITE" id="PS51270"/>
    </source>
</evidence>
<protein>
    <recommendedName>
        <fullName evidence="11">Zf-CHY-domain-containing protein</fullName>
    </recommendedName>
</protein>
<dbReference type="GO" id="GO:0008270">
    <property type="term" value="F:zinc ion binding"/>
    <property type="evidence" value="ECO:0007669"/>
    <property type="project" value="UniProtKB-KW"/>
</dbReference>
<dbReference type="EMBL" id="JADGJH010002173">
    <property type="protein sequence ID" value="KAJ3102319.1"/>
    <property type="molecule type" value="Genomic_DNA"/>
</dbReference>
<dbReference type="Pfam" id="PF14599">
    <property type="entry name" value="zinc_ribbon_6"/>
    <property type="match status" value="1"/>
</dbReference>
<evidence type="ECO:0000256" key="4">
    <source>
        <dbReference type="PROSITE-ProRule" id="PRU00601"/>
    </source>
</evidence>
<dbReference type="PANTHER" id="PTHR21319">
    <property type="entry name" value="RING FINGER AND CHY ZINC FINGER DOMAIN-CONTAINING PROTEIN 1"/>
    <property type="match status" value="1"/>
</dbReference>
<dbReference type="Pfam" id="PF05495">
    <property type="entry name" value="zf-CHY"/>
    <property type="match status" value="1"/>
</dbReference>
<dbReference type="InterPro" id="IPR039512">
    <property type="entry name" value="RCHY1_zinc-ribbon"/>
</dbReference>
<dbReference type="AlphaFoldDB" id="A0AAD5SYK9"/>
<dbReference type="PROSITE" id="PS51270">
    <property type="entry name" value="ZF_CTCHY"/>
    <property type="match status" value="1"/>
</dbReference>
<reference evidence="9" key="1">
    <citation type="submission" date="2020-05" db="EMBL/GenBank/DDBJ databases">
        <title>Phylogenomic resolution of chytrid fungi.</title>
        <authorList>
            <person name="Stajich J.E."/>
            <person name="Amses K."/>
            <person name="Simmons R."/>
            <person name="Seto K."/>
            <person name="Myers J."/>
            <person name="Bonds A."/>
            <person name="Quandt C.A."/>
            <person name="Barry K."/>
            <person name="Liu P."/>
            <person name="Grigoriev I."/>
            <person name="Longcore J.E."/>
            <person name="James T.Y."/>
        </authorList>
    </citation>
    <scope>NUCLEOTIDE SEQUENCE</scope>
    <source>
        <strain evidence="9">JEL0513</strain>
    </source>
</reference>
<feature type="compositionally biased region" description="Low complexity" evidence="5">
    <location>
        <begin position="640"/>
        <end position="649"/>
    </location>
</feature>
<name>A0AAD5SYK9_9FUNG</name>
<dbReference type="SUPFAM" id="SSF57850">
    <property type="entry name" value="RING/U-box"/>
    <property type="match status" value="1"/>
</dbReference>
<dbReference type="CDD" id="cd16464">
    <property type="entry name" value="RING-H2_Pirh2-like"/>
    <property type="match status" value="1"/>
</dbReference>
<keyword evidence="10" id="KW-1185">Reference proteome</keyword>
<dbReference type="GO" id="GO:0006511">
    <property type="term" value="P:ubiquitin-dependent protein catabolic process"/>
    <property type="evidence" value="ECO:0007669"/>
    <property type="project" value="TreeGrafter"/>
</dbReference>
<feature type="compositionally biased region" description="Polar residues" evidence="5">
    <location>
        <begin position="578"/>
        <end position="612"/>
    </location>
</feature>
<feature type="compositionally biased region" description="Acidic residues" evidence="5">
    <location>
        <begin position="56"/>
        <end position="86"/>
    </location>
</feature>